<reference evidence="1" key="1">
    <citation type="submission" date="2021-10" db="EMBL/GenBank/DDBJ databases">
        <title>Psilocybe cubensis genome.</title>
        <authorList>
            <person name="Mckernan K.J."/>
            <person name="Crawford S."/>
            <person name="Trippe A."/>
            <person name="Kane L.T."/>
            <person name="Mclaughlin S."/>
        </authorList>
    </citation>
    <scope>NUCLEOTIDE SEQUENCE</scope>
    <source>
        <strain evidence="1">MGC-MH-2018</strain>
    </source>
</reference>
<evidence type="ECO:0000313" key="1">
    <source>
        <dbReference type="EMBL" id="KAH9487393.1"/>
    </source>
</evidence>
<gene>
    <name evidence="1" type="ORF">JR316_0001468</name>
</gene>
<keyword evidence="2" id="KW-1185">Reference proteome</keyword>
<evidence type="ECO:0000313" key="2">
    <source>
        <dbReference type="Proteomes" id="UP000664032"/>
    </source>
</evidence>
<sequence>MGDFLQGVDDFLIQHGAALEAQRRGCTRGQPEGLPNLTLQANPTAWIHQVETDLAACKIHSSQWKYGCYLYMPQALREQMKTNGSRILGTTHQDWPHWNGFKQNFLDIIDFYYGHKNRIREKMLPLLEQYCPGLTIGTPIGLPPLDSTSFSSVWIPKIKEDFKACDMPRMWETRAAMLYLPDRIRQHIEMKHVENWKENGVEWTLEDFIQEVQAHLDTGVAGAASGVTLEPLLIARGLGVLGLGAAGAAAGVILGPPLIVGGLGALGFGASGVAAGNPPSKSFLSAELKQDLS</sequence>
<proteinExistence type="predicted"/>
<name>A0ACB8HHS2_PSICU</name>
<comment type="caution">
    <text evidence="1">The sequence shown here is derived from an EMBL/GenBank/DDBJ whole genome shotgun (WGS) entry which is preliminary data.</text>
</comment>
<accession>A0ACB8HHS2</accession>
<dbReference type="EMBL" id="JAFIQS020000001">
    <property type="protein sequence ID" value="KAH9487393.1"/>
    <property type="molecule type" value="Genomic_DNA"/>
</dbReference>
<protein>
    <submittedName>
        <fullName evidence="1">Uncharacterized protein</fullName>
    </submittedName>
</protein>
<dbReference type="Proteomes" id="UP000664032">
    <property type="component" value="Unassembled WGS sequence"/>
</dbReference>
<organism evidence="1 2">
    <name type="scientific">Psilocybe cubensis</name>
    <name type="common">Psychedelic mushroom</name>
    <name type="synonym">Stropharia cubensis</name>
    <dbReference type="NCBI Taxonomy" id="181762"/>
    <lineage>
        <taxon>Eukaryota</taxon>
        <taxon>Fungi</taxon>
        <taxon>Dikarya</taxon>
        <taxon>Basidiomycota</taxon>
        <taxon>Agaricomycotina</taxon>
        <taxon>Agaricomycetes</taxon>
        <taxon>Agaricomycetidae</taxon>
        <taxon>Agaricales</taxon>
        <taxon>Agaricineae</taxon>
        <taxon>Strophariaceae</taxon>
        <taxon>Psilocybe</taxon>
    </lineage>
</organism>